<evidence type="ECO:0000259" key="6">
    <source>
        <dbReference type="Pfam" id="PF03168"/>
    </source>
</evidence>
<keyword evidence="2 5" id="KW-0812">Transmembrane</keyword>
<feature type="transmembrane region" description="Helical" evidence="5">
    <location>
        <begin position="70"/>
        <end position="89"/>
    </location>
</feature>
<evidence type="ECO:0000256" key="3">
    <source>
        <dbReference type="ARBA" id="ARBA00022989"/>
    </source>
</evidence>
<dbReference type="InterPro" id="IPR044839">
    <property type="entry name" value="NDR1-like"/>
</dbReference>
<reference evidence="7 8" key="1">
    <citation type="journal article" date="2024" name="Plant J.">
        <title>Genome sequences and population genomics reveal climatic adaptation and genomic divergence between two closely related sweetgum species.</title>
        <authorList>
            <person name="Xu W.Q."/>
            <person name="Ren C.Q."/>
            <person name="Zhang X.Y."/>
            <person name="Comes H.P."/>
            <person name="Liu X.H."/>
            <person name="Li Y.G."/>
            <person name="Kettle C.J."/>
            <person name="Jalonen R."/>
            <person name="Gaisberger H."/>
            <person name="Ma Y.Z."/>
            <person name="Qiu Y.X."/>
        </authorList>
    </citation>
    <scope>NUCLEOTIDE SEQUENCE [LARGE SCALE GENOMIC DNA]</scope>
    <source>
        <strain evidence="7">Hangzhou</strain>
    </source>
</reference>
<comment type="caution">
    <text evidence="7">The sequence shown here is derived from an EMBL/GenBank/DDBJ whole genome shotgun (WGS) entry which is preliminary data.</text>
</comment>
<evidence type="ECO:0000256" key="2">
    <source>
        <dbReference type="ARBA" id="ARBA00022692"/>
    </source>
</evidence>
<organism evidence="7 8">
    <name type="scientific">Liquidambar formosana</name>
    <name type="common">Formosan gum</name>
    <dbReference type="NCBI Taxonomy" id="63359"/>
    <lineage>
        <taxon>Eukaryota</taxon>
        <taxon>Viridiplantae</taxon>
        <taxon>Streptophyta</taxon>
        <taxon>Embryophyta</taxon>
        <taxon>Tracheophyta</taxon>
        <taxon>Spermatophyta</taxon>
        <taxon>Magnoliopsida</taxon>
        <taxon>eudicotyledons</taxon>
        <taxon>Gunneridae</taxon>
        <taxon>Pentapetalae</taxon>
        <taxon>Saxifragales</taxon>
        <taxon>Altingiaceae</taxon>
        <taxon>Liquidambar</taxon>
    </lineage>
</organism>
<gene>
    <name evidence="7" type="ORF">L1049_012900</name>
</gene>
<dbReference type="InterPro" id="IPR004864">
    <property type="entry name" value="LEA_2"/>
</dbReference>
<dbReference type="AlphaFoldDB" id="A0AAP0RJN1"/>
<keyword evidence="3 5" id="KW-1133">Transmembrane helix</keyword>
<dbReference type="Proteomes" id="UP001415857">
    <property type="component" value="Unassembled WGS sequence"/>
</dbReference>
<name>A0AAP0RJN1_LIQFO</name>
<dbReference type="PANTHER" id="PTHR31415:SF4">
    <property type="entry name" value="NDR1_HIN1-LIKE PROTEIN 3"/>
    <property type="match status" value="1"/>
</dbReference>
<evidence type="ECO:0000313" key="7">
    <source>
        <dbReference type="EMBL" id="KAK9279222.1"/>
    </source>
</evidence>
<evidence type="ECO:0000256" key="4">
    <source>
        <dbReference type="ARBA" id="ARBA00023136"/>
    </source>
</evidence>
<accession>A0AAP0RJN1</accession>
<comment type="subcellular location">
    <subcellularLocation>
        <location evidence="1">Membrane</location>
        <topology evidence="1">Single-pass membrane protein</topology>
    </subcellularLocation>
</comment>
<dbReference type="EMBL" id="JBBPBK010000008">
    <property type="protein sequence ID" value="KAK9279222.1"/>
    <property type="molecule type" value="Genomic_DNA"/>
</dbReference>
<dbReference type="PANTHER" id="PTHR31415">
    <property type="entry name" value="OS05G0367900 PROTEIN"/>
    <property type="match status" value="1"/>
</dbReference>
<feature type="domain" description="Late embryogenesis abundant protein LEA-2 subgroup" evidence="6">
    <location>
        <begin position="128"/>
        <end position="209"/>
    </location>
</feature>
<dbReference type="GO" id="GO:0005886">
    <property type="term" value="C:plasma membrane"/>
    <property type="evidence" value="ECO:0007669"/>
    <property type="project" value="TreeGrafter"/>
</dbReference>
<keyword evidence="8" id="KW-1185">Reference proteome</keyword>
<sequence>MEDQKTLAIGYPLQFGYPTNTNSASTTTTTTVATNNNNNAVDAHVVQLPPVVPYPEPPCRSRNPHRYCNIGATLTMMAMLALIITFEVYHNKYSTNSPVFRLDSASVSPFNLSIDSQINGNWNISFYVRNPNRWTSIAYDVIWALVFYQDQLLSDGTTSPFQQGRRGQTVVTASLAAKSVHVDDLVRNFIFDDLTSTSGVLDFDLKVEALVRRHPGTLSEAKGGVRVSCNDVKIRFSFNTGTMVGGSRKCKTYLDDDDERGG</sequence>
<dbReference type="Pfam" id="PF03168">
    <property type="entry name" value="LEA_2"/>
    <property type="match status" value="1"/>
</dbReference>
<keyword evidence="4 5" id="KW-0472">Membrane</keyword>
<protein>
    <recommendedName>
        <fullName evidence="6">Late embryogenesis abundant protein LEA-2 subgroup domain-containing protein</fullName>
    </recommendedName>
</protein>
<proteinExistence type="predicted"/>
<evidence type="ECO:0000256" key="5">
    <source>
        <dbReference type="SAM" id="Phobius"/>
    </source>
</evidence>
<evidence type="ECO:0000256" key="1">
    <source>
        <dbReference type="ARBA" id="ARBA00004167"/>
    </source>
</evidence>
<evidence type="ECO:0000313" key="8">
    <source>
        <dbReference type="Proteomes" id="UP001415857"/>
    </source>
</evidence>
<dbReference type="GO" id="GO:0098542">
    <property type="term" value="P:defense response to other organism"/>
    <property type="evidence" value="ECO:0007669"/>
    <property type="project" value="InterPro"/>
</dbReference>
<dbReference type="GO" id="GO:0009506">
    <property type="term" value="C:plasmodesma"/>
    <property type="evidence" value="ECO:0007669"/>
    <property type="project" value="TreeGrafter"/>
</dbReference>